<reference evidence="6 7" key="1">
    <citation type="journal article" date="2019" name="Int. J. Syst. Evol. Microbiol.">
        <title>The Global Catalogue of Microorganisms (GCM) 10K type strain sequencing project: providing services to taxonomists for standard genome sequencing and annotation.</title>
        <authorList>
            <consortium name="The Broad Institute Genomics Platform"/>
            <consortium name="The Broad Institute Genome Sequencing Center for Infectious Disease"/>
            <person name="Wu L."/>
            <person name="Ma J."/>
        </authorList>
    </citation>
    <scope>NUCLEOTIDE SEQUENCE [LARGE SCALE GENOMIC DNA]</scope>
    <source>
        <strain evidence="6 7">JCM 10425</strain>
    </source>
</reference>
<sequence>MVVPDHKKGQFMLEPVPEIAPVSPAPGDEELPRAERGTPAIQAVERAATILGAFSVGRPRLSLNELTARLGTSKATAHRYTKALRSVNLLRYDEREALYSLGPQVLTLSAAARAGLPIITIAGPYMEELVREAGETVVLSVWDGDTAVVVRVDDNTDRTVRISVRTGARLSMSRSAQGRVFCAFLDEDEVPGLGSLLRRNPDLRSELEAIRESGISVNTPADNGVRTIAAPVFQDATIVATMAIVGTTAAVADETGSPAAQALLHISRSLTQELGASGPITRGF</sequence>
<keyword evidence="2" id="KW-0238">DNA-binding</keyword>
<keyword evidence="3" id="KW-0804">Transcription</keyword>
<evidence type="ECO:0000313" key="6">
    <source>
        <dbReference type="EMBL" id="GAA0256700.1"/>
    </source>
</evidence>
<dbReference type="PANTHER" id="PTHR30136">
    <property type="entry name" value="HELIX-TURN-HELIX TRANSCRIPTIONAL REGULATOR, ICLR FAMILY"/>
    <property type="match status" value="1"/>
</dbReference>
<dbReference type="InterPro" id="IPR029016">
    <property type="entry name" value="GAF-like_dom_sf"/>
</dbReference>
<comment type="caution">
    <text evidence="6">The sequence shown here is derived from an EMBL/GenBank/DDBJ whole genome shotgun (WGS) entry which is preliminary data.</text>
</comment>
<dbReference type="Pfam" id="PF09339">
    <property type="entry name" value="HTH_IclR"/>
    <property type="match status" value="1"/>
</dbReference>
<feature type="domain" description="HTH iclR-type" evidence="4">
    <location>
        <begin position="41"/>
        <end position="103"/>
    </location>
</feature>
<gene>
    <name evidence="6" type="ORF">GCM10009539_47490</name>
</gene>
<dbReference type="SMART" id="SM00346">
    <property type="entry name" value="HTH_ICLR"/>
    <property type="match status" value="1"/>
</dbReference>
<evidence type="ECO:0000256" key="1">
    <source>
        <dbReference type="ARBA" id="ARBA00023015"/>
    </source>
</evidence>
<dbReference type="InterPro" id="IPR036388">
    <property type="entry name" value="WH-like_DNA-bd_sf"/>
</dbReference>
<evidence type="ECO:0000259" key="5">
    <source>
        <dbReference type="PROSITE" id="PS51078"/>
    </source>
</evidence>
<dbReference type="SUPFAM" id="SSF55781">
    <property type="entry name" value="GAF domain-like"/>
    <property type="match status" value="1"/>
</dbReference>
<dbReference type="InterPro" id="IPR014757">
    <property type="entry name" value="Tscrpt_reg_IclR_C"/>
</dbReference>
<dbReference type="PROSITE" id="PS51078">
    <property type="entry name" value="ICLR_ED"/>
    <property type="match status" value="1"/>
</dbReference>
<accession>A0ABN0UNU5</accession>
<evidence type="ECO:0000313" key="7">
    <source>
        <dbReference type="Proteomes" id="UP001500967"/>
    </source>
</evidence>
<evidence type="ECO:0000256" key="3">
    <source>
        <dbReference type="ARBA" id="ARBA00023163"/>
    </source>
</evidence>
<feature type="domain" description="IclR-ED" evidence="5">
    <location>
        <begin position="104"/>
        <end position="276"/>
    </location>
</feature>
<dbReference type="Proteomes" id="UP001500967">
    <property type="component" value="Unassembled WGS sequence"/>
</dbReference>
<name>A0ABN0UNU5_9ACTN</name>
<proteinExistence type="predicted"/>
<protein>
    <recommendedName>
        <fullName evidence="8">IclR family transcriptional regulator</fullName>
    </recommendedName>
</protein>
<dbReference type="PROSITE" id="PS51077">
    <property type="entry name" value="HTH_ICLR"/>
    <property type="match status" value="1"/>
</dbReference>
<keyword evidence="7" id="KW-1185">Reference proteome</keyword>
<dbReference type="EMBL" id="BAAAGX010000018">
    <property type="protein sequence ID" value="GAA0256700.1"/>
    <property type="molecule type" value="Genomic_DNA"/>
</dbReference>
<evidence type="ECO:0000259" key="4">
    <source>
        <dbReference type="PROSITE" id="PS51077"/>
    </source>
</evidence>
<dbReference type="PANTHER" id="PTHR30136:SF8">
    <property type="entry name" value="TRANSCRIPTIONAL REGULATORY PROTEIN"/>
    <property type="match status" value="1"/>
</dbReference>
<dbReference type="Gene3D" id="1.10.10.10">
    <property type="entry name" value="Winged helix-like DNA-binding domain superfamily/Winged helix DNA-binding domain"/>
    <property type="match status" value="1"/>
</dbReference>
<dbReference type="SUPFAM" id="SSF46785">
    <property type="entry name" value="Winged helix' DNA-binding domain"/>
    <property type="match status" value="1"/>
</dbReference>
<evidence type="ECO:0000256" key="2">
    <source>
        <dbReference type="ARBA" id="ARBA00023125"/>
    </source>
</evidence>
<dbReference type="InterPro" id="IPR036390">
    <property type="entry name" value="WH_DNA-bd_sf"/>
</dbReference>
<dbReference type="InterPro" id="IPR050707">
    <property type="entry name" value="HTH_MetabolicPath_Reg"/>
</dbReference>
<dbReference type="Gene3D" id="3.30.450.40">
    <property type="match status" value="1"/>
</dbReference>
<keyword evidence="1" id="KW-0805">Transcription regulation</keyword>
<evidence type="ECO:0008006" key="8">
    <source>
        <dbReference type="Google" id="ProtNLM"/>
    </source>
</evidence>
<dbReference type="Pfam" id="PF01614">
    <property type="entry name" value="IclR_C"/>
    <property type="match status" value="1"/>
</dbReference>
<organism evidence="6 7">
    <name type="scientific">Cryptosporangium japonicum</name>
    <dbReference type="NCBI Taxonomy" id="80872"/>
    <lineage>
        <taxon>Bacteria</taxon>
        <taxon>Bacillati</taxon>
        <taxon>Actinomycetota</taxon>
        <taxon>Actinomycetes</taxon>
        <taxon>Cryptosporangiales</taxon>
        <taxon>Cryptosporangiaceae</taxon>
        <taxon>Cryptosporangium</taxon>
    </lineage>
</organism>
<dbReference type="InterPro" id="IPR005471">
    <property type="entry name" value="Tscrpt_reg_IclR_N"/>
</dbReference>